<comment type="caution">
    <text evidence="2">The sequence shown here is derived from an EMBL/GenBank/DDBJ whole genome shotgun (WGS) entry which is preliminary data.</text>
</comment>
<accession>A0A427YDT9</accession>
<protein>
    <submittedName>
        <fullName evidence="2">Uncharacterized protein</fullName>
    </submittedName>
</protein>
<feature type="region of interest" description="Disordered" evidence="1">
    <location>
        <begin position="138"/>
        <end position="197"/>
    </location>
</feature>
<evidence type="ECO:0000313" key="3">
    <source>
        <dbReference type="Proteomes" id="UP000279259"/>
    </source>
</evidence>
<feature type="compositionally biased region" description="Polar residues" evidence="1">
    <location>
        <begin position="167"/>
        <end position="182"/>
    </location>
</feature>
<evidence type="ECO:0000256" key="1">
    <source>
        <dbReference type="SAM" id="MobiDB-lite"/>
    </source>
</evidence>
<proteinExistence type="predicted"/>
<name>A0A427YDT9_9TREE</name>
<feature type="compositionally biased region" description="Acidic residues" evidence="1">
    <location>
        <begin position="154"/>
        <end position="166"/>
    </location>
</feature>
<dbReference type="OrthoDB" id="10402312at2759"/>
<gene>
    <name evidence="2" type="ORF">EHS25_002335</name>
</gene>
<reference evidence="2 3" key="1">
    <citation type="submission" date="2018-11" db="EMBL/GenBank/DDBJ databases">
        <title>Genome sequence of Saitozyma podzolica DSM 27192.</title>
        <authorList>
            <person name="Aliyu H."/>
            <person name="Gorte O."/>
            <person name="Ochsenreither K."/>
        </authorList>
    </citation>
    <scope>NUCLEOTIDE SEQUENCE [LARGE SCALE GENOMIC DNA]</scope>
    <source>
        <strain evidence="2 3">DSM 27192</strain>
    </source>
</reference>
<evidence type="ECO:0000313" key="2">
    <source>
        <dbReference type="EMBL" id="RSH89223.1"/>
    </source>
</evidence>
<dbReference type="AlphaFoldDB" id="A0A427YDT9"/>
<dbReference type="Proteomes" id="UP000279259">
    <property type="component" value="Unassembled WGS sequence"/>
</dbReference>
<dbReference type="EMBL" id="RSCD01000014">
    <property type="protein sequence ID" value="RSH89223.1"/>
    <property type="molecule type" value="Genomic_DNA"/>
</dbReference>
<keyword evidence="3" id="KW-1185">Reference proteome</keyword>
<organism evidence="2 3">
    <name type="scientific">Saitozyma podzolica</name>
    <dbReference type="NCBI Taxonomy" id="1890683"/>
    <lineage>
        <taxon>Eukaryota</taxon>
        <taxon>Fungi</taxon>
        <taxon>Dikarya</taxon>
        <taxon>Basidiomycota</taxon>
        <taxon>Agaricomycotina</taxon>
        <taxon>Tremellomycetes</taxon>
        <taxon>Tremellales</taxon>
        <taxon>Trimorphomycetaceae</taxon>
        <taxon>Saitozyma</taxon>
    </lineage>
</organism>
<sequence length="197" mass="21196">MKRRVLGILTQGIEDGLGGINDDRTEFNIAMTNVSGVSGFRDPQEILEVSLALKLEQDPETSDDFPQGGYKRQTRNSSAMSGFYLTGEERQSAMALLRTRLANLSQEIPADTSGMRSYLGYSIPEQISHFVAREGGNPWTRSSHRADASNLVDGDTENSSESDDDATNPSSLVKAGTETSSASHDDIVSQAGESSSA</sequence>